<dbReference type="InterPro" id="IPR013320">
    <property type="entry name" value="ConA-like_dom_sf"/>
</dbReference>
<proteinExistence type="predicted"/>
<dbReference type="Gene3D" id="2.60.120.200">
    <property type="match status" value="1"/>
</dbReference>
<sequence length="352" mass="38958">VFSLTNTATTNTINIQVDPRLTINTWHHFGVTYNGNEDASGVKIYVDGVLKINSVNFNNLTASILVADNAQLVCETATARTDEWAIYASVLSEEDMKFRFNAGVGVENMDTLVWDISALDNIIKFEVNDMTLDEGIPYAILEVVDSVVPADWYISFTGNYRFSAVTADEQFFKGIVDTSKTKRDDKTGIRTFTLDHWLKSDFKHKPDATFGVPTDTWEDVLEDIIAADLSNLIDGGHIAGNVTTDARTFTKTRTFLSIIREACVADGHIPYIEANTSELFKDDATTTQNLTWTDTTGASNGKGCKWMGSKPQGFRYNQVNVKGIGITSQKNATDTTFQTKYGVIPITVFKAE</sequence>
<accession>A0A0F8X5I1</accession>
<feature type="non-terminal residue" evidence="1">
    <location>
        <position position="352"/>
    </location>
</feature>
<gene>
    <name evidence="1" type="ORF">LCGC14_3066870</name>
</gene>
<protein>
    <submittedName>
        <fullName evidence="1">Uncharacterized protein</fullName>
    </submittedName>
</protein>
<dbReference type="AlphaFoldDB" id="A0A0F8X5I1"/>
<evidence type="ECO:0000313" key="1">
    <source>
        <dbReference type="EMBL" id="KKK56205.1"/>
    </source>
</evidence>
<reference evidence="1" key="1">
    <citation type="journal article" date="2015" name="Nature">
        <title>Complex archaea that bridge the gap between prokaryotes and eukaryotes.</title>
        <authorList>
            <person name="Spang A."/>
            <person name="Saw J.H."/>
            <person name="Jorgensen S.L."/>
            <person name="Zaremba-Niedzwiedzka K."/>
            <person name="Martijn J."/>
            <person name="Lind A.E."/>
            <person name="van Eijk R."/>
            <person name="Schleper C."/>
            <person name="Guy L."/>
            <person name="Ettema T.J."/>
        </authorList>
    </citation>
    <scope>NUCLEOTIDE SEQUENCE</scope>
</reference>
<feature type="non-terminal residue" evidence="1">
    <location>
        <position position="1"/>
    </location>
</feature>
<organism evidence="1">
    <name type="scientific">marine sediment metagenome</name>
    <dbReference type="NCBI Taxonomy" id="412755"/>
    <lineage>
        <taxon>unclassified sequences</taxon>
        <taxon>metagenomes</taxon>
        <taxon>ecological metagenomes</taxon>
    </lineage>
</organism>
<dbReference type="EMBL" id="LAZR01065108">
    <property type="protein sequence ID" value="KKK56205.1"/>
    <property type="molecule type" value="Genomic_DNA"/>
</dbReference>
<comment type="caution">
    <text evidence="1">The sequence shown here is derived from an EMBL/GenBank/DDBJ whole genome shotgun (WGS) entry which is preliminary data.</text>
</comment>
<dbReference type="Pfam" id="PF13385">
    <property type="entry name" value="Laminin_G_3"/>
    <property type="match status" value="1"/>
</dbReference>
<dbReference type="SUPFAM" id="SSF49899">
    <property type="entry name" value="Concanavalin A-like lectins/glucanases"/>
    <property type="match status" value="1"/>
</dbReference>
<name>A0A0F8X5I1_9ZZZZ</name>